<sequence>MHGIDLLNFFFHSGIPPPQLSTKTSIITYILAIGKPIYLDYRLGNDYVLYLFSLFYNQGKSMKKCLFCFCCLCFSAHAQKTDSLLRVLAKTAVDTNKVNILYDLGRAFWLQGNDSLGKVYCNQSVLLAQKLHHLRGEAKARLQLVRIENEYLTDLNTAYAHLDATLKIAKSLPDKSLEGQVYFRRAQLYESFFEKQSQVNQLLNKALQLFIENKDKVWQGTVYAEMALLLISDGKYAAAIDLMLKARRLQEETNDLMALRSTIPNLGSFYREMGRYENALACFKEAEVIAQKLNDERLRAYIFSQRAEIFENQGKYKEALDSYQRAAKIHEISKATQWLPRAYGRIGGAYFKLKEYGKALQYTHAADSLYKSQIDSNESLDHLSQINFGKIYLVFKQYKKVISYAQTGLEWAAGSEPPLRKEMAEYHRQLAEAYESLGQSQKALFHLKNYKAESDSILNNEALQKITVSSMTYEFEKQQQANKLRIQTLENEQLTQTRNILIGLSLLGIVGLVFVLWSNRRLKIKNKELKTKNREIEEALFKGQKIERKRVASELHDNLNTKLAAVRWHLEAMQAEDFNPFNQKIHSRLIDMANDVYADVRLISHNMLPAELEIHGLVSALQKLVEKLNVNTKTEFHLVADADQTRPPSQVEHELYNIAMELVNNVLKHAQATEVWISLSQTETQLSLTVSDNGVGMPTESQTEGMGMQNLQNRVDVLSGKLTLGSSPETGTKVSVEIPIRL</sequence>
<keyword evidence="15" id="KW-0902">Two-component regulatory system</keyword>
<dbReference type="PRINTS" id="PR00344">
    <property type="entry name" value="BCTRLSENSOR"/>
</dbReference>
<name>A0A344TLC4_9BACT</name>
<accession>A0A344TLC4</accession>
<dbReference type="OrthoDB" id="613934at2"/>
<dbReference type="InterPro" id="IPR004358">
    <property type="entry name" value="Sig_transdc_His_kin-like_C"/>
</dbReference>
<keyword evidence="13" id="KW-0067">ATP-binding</keyword>
<evidence type="ECO:0000256" key="15">
    <source>
        <dbReference type="ARBA" id="ARBA00023012"/>
    </source>
</evidence>
<dbReference type="GO" id="GO:0046872">
    <property type="term" value="F:metal ion binding"/>
    <property type="evidence" value="ECO:0007669"/>
    <property type="project" value="UniProtKB-KW"/>
</dbReference>
<feature type="repeat" description="TPR" evidence="19">
    <location>
        <begin position="260"/>
        <end position="293"/>
    </location>
</feature>
<dbReference type="InterPro" id="IPR005467">
    <property type="entry name" value="His_kinase_dom"/>
</dbReference>
<dbReference type="InterPro" id="IPR003594">
    <property type="entry name" value="HATPase_dom"/>
</dbReference>
<comment type="cofactor">
    <cofactor evidence="2">
        <name>[4Fe-4S] cluster</name>
        <dbReference type="ChEBI" id="CHEBI:49883"/>
    </cofactor>
</comment>
<dbReference type="GO" id="GO:0005737">
    <property type="term" value="C:cytoplasm"/>
    <property type="evidence" value="ECO:0007669"/>
    <property type="project" value="UniProtKB-SubCell"/>
</dbReference>
<keyword evidence="23" id="KW-1185">Reference proteome</keyword>
<evidence type="ECO:0000313" key="23">
    <source>
        <dbReference type="Proteomes" id="UP000251993"/>
    </source>
</evidence>
<dbReference type="Pfam" id="PF13424">
    <property type="entry name" value="TPR_12"/>
    <property type="match status" value="1"/>
</dbReference>
<dbReference type="Pfam" id="PF07730">
    <property type="entry name" value="HisKA_3"/>
    <property type="match status" value="1"/>
</dbReference>
<dbReference type="GO" id="GO:0051539">
    <property type="term" value="F:4 iron, 4 sulfur cluster binding"/>
    <property type="evidence" value="ECO:0007669"/>
    <property type="project" value="UniProtKB-KW"/>
</dbReference>
<keyword evidence="10" id="KW-0479">Metal-binding</keyword>
<keyword evidence="20" id="KW-0472">Membrane</keyword>
<evidence type="ECO:0000256" key="5">
    <source>
        <dbReference type="ARBA" id="ARBA00017322"/>
    </source>
</evidence>
<dbReference type="PROSITE" id="PS50109">
    <property type="entry name" value="HIS_KIN"/>
    <property type="match status" value="1"/>
</dbReference>
<dbReference type="GO" id="GO:0005524">
    <property type="term" value="F:ATP binding"/>
    <property type="evidence" value="ECO:0007669"/>
    <property type="project" value="UniProtKB-KW"/>
</dbReference>
<reference evidence="22 23" key="1">
    <citation type="submission" date="2018-07" db="EMBL/GenBank/DDBJ databases">
        <title>Genome sequencing of Runella.</title>
        <authorList>
            <person name="Baek M.-G."/>
            <person name="Yi H."/>
        </authorList>
    </citation>
    <scope>NUCLEOTIDE SEQUENCE [LARGE SCALE GENOMIC DNA]</scope>
    <source>
        <strain evidence="22 23">HYN0085</strain>
    </source>
</reference>
<keyword evidence="14" id="KW-0408">Iron</keyword>
<dbReference type="SMART" id="SM00028">
    <property type="entry name" value="TPR"/>
    <property type="match status" value="6"/>
</dbReference>
<dbReference type="GO" id="GO:0000155">
    <property type="term" value="F:phosphorelay sensor kinase activity"/>
    <property type="evidence" value="ECO:0007669"/>
    <property type="project" value="InterPro"/>
</dbReference>
<evidence type="ECO:0000256" key="7">
    <source>
        <dbReference type="ARBA" id="ARBA00022490"/>
    </source>
</evidence>
<keyword evidence="7" id="KW-0963">Cytoplasm</keyword>
<feature type="domain" description="Histidine kinase" evidence="21">
    <location>
        <begin position="554"/>
        <end position="742"/>
    </location>
</feature>
<dbReference type="AlphaFoldDB" id="A0A344TLC4"/>
<evidence type="ECO:0000256" key="13">
    <source>
        <dbReference type="ARBA" id="ARBA00022840"/>
    </source>
</evidence>
<evidence type="ECO:0000256" key="19">
    <source>
        <dbReference type="PROSITE-ProRule" id="PRU00339"/>
    </source>
</evidence>
<keyword evidence="19" id="KW-0802">TPR repeat</keyword>
<dbReference type="CDD" id="cd16917">
    <property type="entry name" value="HATPase_UhpB-NarQ-NarX-like"/>
    <property type="match status" value="1"/>
</dbReference>
<keyword evidence="16" id="KW-0411">Iron-sulfur</keyword>
<keyword evidence="11" id="KW-0547">Nucleotide-binding</keyword>
<dbReference type="InterPro" id="IPR011712">
    <property type="entry name" value="Sig_transdc_His_kin_sub3_dim/P"/>
</dbReference>
<evidence type="ECO:0000256" key="9">
    <source>
        <dbReference type="ARBA" id="ARBA00022679"/>
    </source>
</evidence>
<dbReference type="KEGG" id="run:DR864_17690"/>
<dbReference type="Gene3D" id="1.20.5.1930">
    <property type="match status" value="1"/>
</dbReference>
<dbReference type="SUPFAM" id="SSF55874">
    <property type="entry name" value="ATPase domain of HSP90 chaperone/DNA topoisomerase II/histidine kinase"/>
    <property type="match status" value="1"/>
</dbReference>
<dbReference type="InterPro" id="IPR011990">
    <property type="entry name" value="TPR-like_helical_dom_sf"/>
</dbReference>
<feature type="repeat" description="TPR" evidence="19">
    <location>
        <begin position="300"/>
        <end position="333"/>
    </location>
</feature>
<evidence type="ECO:0000256" key="20">
    <source>
        <dbReference type="SAM" id="Phobius"/>
    </source>
</evidence>
<dbReference type="Gene3D" id="1.25.40.10">
    <property type="entry name" value="Tetratricopeptide repeat domain"/>
    <property type="match status" value="3"/>
</dbReference>
<dbReference type="Pfam" id="PF02518">
    <property type="entry name" value="HATPase_c"/>
    <property type="match status" value="1"/>
</dbReference>
<dbReference type="SUPFAM" id="SSF48452">
    <property type="entry name" value="TPR-like"/>
    <property type="match status" value="2"/>
</dbReference>
<evidence type="ECO:0000256" key="12">
    <source>
        <dbReference type="ARBA" id="ARBA00022777"/>
    </source>
</evidence>
<dbReference type="PROSITE" id="PS50005">
    <property type="entry name" value="TPR"/>
    <property type="match status" value="2"/>
</dbReference>
<dbReference type="GO" id="GO:0046983">
    <property type="term" value="F:protein dimerization activity"/>
    <property type="evidence" value="ECO:0007669"/>
    <property type="project" value="InterPro"/>
</dbReference>
<comment type="function">
    <text evidence="17">Member of the two-component regulatory system NreB/NreC involved in the control of dissimilatory nitrate/nitrite reduction in response to oxygen. NreB functions as a direct oxygen sensor histidine kinase which is autophosphorylated, in the absence of oxygen, probably at the conserved histidine residue, and transfers its phosphate group probably to a conserved aspartate residue of NreC. NreB/NreC activates the expression of the nitrate (narGHJI) and nitrite (nir) reductase operons, as well as the putative nitrate transporter gene narT.</text>
</comment>
<organism evidence="22 23">
    <name type="scientific">Runella rosea</name>
    <dbReference type="NCBI Taxonomy" id="2259595"/>
    <lineage>
        <taxon>Bacteria</taxon>
        <taxon>Pseudomonadati</taxon>
        <taxon>Bacteroidota</taxon>
        <taxon>Cytophagia</taxon>
        <taxon>Cytophagales</taxon>
        <taxon>Spirosomataceae</taxon>
        <taxon>Runella</taxon>
    </lineage>
</organism>
<dbReference type="InterPro" id="IPR019734">
    <property type="entry name" value="TPR_rpt"/>
</dbReference>
<comment type="catalytic activity">
    <reaction evidence="1">
        <text>ATP + protein L-histidine = ADP + protein N-phospho-L-histidine.</text>
        <dbReference type="EC" id="2.7.13.3"/>
    </reaction>
</comment>
<keyword evidence="20" id="KW-0812">Transmembrane</keyword>
<dbReference type="PANTHER" id="PTHR24421">
    <property type="entry name" value="NITRATE/NITRITE SENSOR PROTEIN NARX-RELATED"/>
    <property type="match status" value="1"/>
</dbReference>
<evidence type="ECO:0000256" key="18">
    <source>
        <dbReference type="ARBA" id="ARBA00030800"/>
    </source>
</evidence>
<proteinExistence type="predicted"/>
<evidence type="ECO:0000256" key="16">
    <source>
        <dbReference type="ARBA" id="ARBA00023014"/>
    </source>
</evidence>
<evidence type="ECO:0000256" key="4">
    <source>
        <dbReference type="ARBA" id="ARBA00012438"/>
    </source>
</evidence>
<evidence type="ECO:0000256" key="17">
    <source>
        <dbReference type="ARBA" id="ARBA00024827"/>
    </source>
</evidence>
<evidence type="ECO:0000256" key="6">
    <source>
        <dbReference type="ARBA" id="ARBA00022485"/>
    </source>
</evidence>
<dbReference type="SMART" id="SM00387">
    <property type="entry name" value="HATPase_c"/>
    <property type="match status" value="1"/>
</dbReference>
<evidence type="ECO:0000256" key="3">
    <source>
        <dbReference type="ARBA" id="ARBA00004496"/>
    </source>
</evidence>
<dbReference type="Gene3D" id="3.30.565.10">
    <property type="entry name" value="Histidine kinase-like ATPase, C-terminal domain"/>
    <property type="match status" value="1"/>
</dbReference>
<keyword evidence="6" id="KW-0004">4Fe-4S</keyword>
<evidence type="ECO:0000256" key="10">
    <source>
        <dbReference type="ARBA" id="ARBA00022723"/>
    </source>
</evidence>
<dbReference type="PANTHER" id="PTHR24421:SF10">
    <property type="entry name" value="NITRATE_NITRITE SENSOR PROTEIN NARQ"/>
    <property type="match status" value="1"/>
</dbReference>
<keyword evidence="9" id="KW-0808">Transferase</keyword>
<evidence type="ECO:0000313" key="22">
    <source>
        <dbReference type="EMBL" id="AXE19445.1"/>
    </source>
</evidence>
<evidence type="ECO:0000256" key="11">
    <source>
        <dbReference type="ARBA" id="ARBA00022741"/>
    </source>
</evidence>
<protein>
    <recommendedName>
        <fullName evidence="5">Oxygen sensor histidine kinase NreB</fullName>
        <ecNumber evidence="4">2.7.13.3</ecNumber>
    </recommendedName>
    <alternativeName>
        <fullName evidence="18">Nitrogen regulation protein B</fullName>
    </alternativeName>
</protein>
<keyword evidence="8" id="KW-0597">Phosphoprotein</keyword>
<keyword evidence="20" id="KW-1133">Transmembrane helix</keyword>
<evidence type="ECO:0000256" key="1">
    <source>
        <dbReference type="ARBA" id="ARBA00000085"/>
    </source>
</evidence>
<evidence type="ECO:0000256" key="2">
    <source>
        <dbReference type="ARBA" id="ARBA00001966"/>
    </source>
</evidence>
<comment type="subcellular location">
    <subcellularLocation>
        <location evidence="3">Cytoplasm</location>
    </subcellularLocation>
</comment>
<feature type="transmembrane region" description="Helical" evidence="20">
    <location>
        <begin position="500"/>
        <end position="517"/>
    </location>
</feature>
<gene>
    <name evidence="22" type="ORF">DR864_17690</name>
</gene>
<dbReference type="EC" id="2.7.13.3" evidence="4"/>
<dbReference type="InterPro" id="IPR036890">
    <property type="entry name" value="HATPase_C_sf"/>
</dbReference>
<dbReference type="GO" id="GO:0016020">
    <property type="term" value="C:membrane"/>
    <property type="evidence" value="ECO:0007669"/>
    <property type="project" value="InterPro"/>
</dbReference>
<evidence type="ECO:0000256" key="8">
    <source>
        <dbReference type="ARBA" id="ARBA00022553"/>
    </source>
</evidence>
<keyword evidence="12" id="KW-0418">Kinase</keyword>
<evidence type="ECO:0000259" key="21">
    <source>
        <dbReference type="PROSITE" id="PS50109"/>
    </source>
</evidence>
<dbReference type="InterPro" id="IPR050482">
    <property type="entry name" value="Sensor_HK_TwoCompSys"/>
</dbReference>
<evidence type="ECO:0000256" key="14">
    <source>
        <dbReference type="ARBA" id="ARBA00023004"/>
    </source>
</evidence>
<dbReference type="EMBL" id="CP030850">
    <property type="protein sequence ID" value="AXE19445.1"/>
    <property type="molecule type" value="Genomic_DNA"/>
</dbReference>
<dbReference type="Proteomes" id="UP000251993">
    <property type="component" value="Chromosome"/>
</dbReference>